<name>A0AAJ0GUR1_9PEZI</name>
<organism evidence="3 4">
    <name type="scientific">Chaetomium strumarium</name>
    <dbReference type="NCBI Taxonomy" id="1170767"/>
    <lineage>
        <taxon>Eukaryota</taxon>
        <taxon>Fungi</taxon>
        <taxon>Dikarya</taxon>
        <taxon>Ascomycota</taxon>
        <taxon>Pezizomycotina</taxon>
        <taxon>Sordariomycetes</taxon>
        <taxon>Sordariomycetidae</taxon>
        <taxon>Sordariales</taxon>
        <taxon>Chaetomiaceae</taxon>
        <taxon>Chaetomium</taxon>
    </lineage>
</organism>
<evidence type="ECO:0000256" key="2">
    <source>
        <dbReference type="SAM" id="Phobius"/>
    </source>
</evidence>
<reference evidence="3" key="1">
    <citation type="journal article" date="2023" name="Mol. Phylogenet. Evol.">
        <title>Genome-scale phylogeny and comparative genomics of the fungal order Sordariales.</title>
        <authorList>
            <person name="Hensen N."/>
            <person name="Bonometti L."/>
            <person name="Westerberg I."/>
            <person name="Brannstrom I.O."/>
            <person name="Guillou S."/>
            <person name="Cros-Aarteil S."/>
            <person name="Calhoun S."/>
            <person name="Haridas S."/>
            <person name="Kuo A."/>
            <person name="Mondo S."/>
            <person name="Pangilinan J."/>
            <person name="Riley R."/>
            <person name="LaButti K."/>
            <person name="Andreopoulos B."/>
            <person name="Lipzen A."/>
            <person name="Chen C."/>
            <person name="Yan M."/>
            <person name="Daum C."/>
            <person name="Ng V."/>
            <person name="Clum A."/>
            <person name="Steindorff A."/>
            <person name="Ohm R.A."/>
            <person name="Martin F."/>
            <person name="Silar P."/>
            <person name="Natvig D.O."/>
            <person name="Lalanne C."/>
            <person name="Gautier V."/>
            <person name="Ament-Velasquez S.L."/>
            <person name="Kruys A."/>
            <person name="Hutchinson M.I."/>
            <person name="Powell A.J."/>
            <person name="Barry K."/>
            <person name="Miller A.N."/>
            <person name="Grigoriev I.V."/>
            <person name="Debuchy R."/>
            <person name="Gladieux P."/>
            <person name="Hiltunen Thoren M."/>
            <person name="Johannesson H."/>
        </authorList>
    </citation>
    <scope>NUCLEOTIDE SEQUENCE</scope>
    <source>
        <strain evidence="3">CBS 333.67</strain>
    </source>
</reference>
<dbReference type="AlphaFoldDB" id="A0AAJ0GUR1"/>
<accession>A0AAJ0GUR1</accession>
<feature type="compositionally biased region" description="Low complexity" evidence="1">
    <location>
        <begin position="47"/>
        <end position="61"/>
    </location>
</feature>
<feature type="transmembrane region" description="Helical" evidence="2">
    <location>
        <begin position="340"/>
        <end position="360"/>
    </location>
</feature>
<feature type="region of interest" description="Disordered" evidence="1">
    <location>
        <begin position="1"/>
        <end position="201"/>
    </location>
</feature>
<dbReference type="Proteomes" id="UP001273166">
    <property type="component" value="Unassembled WGS sequence"/>
</dbReference>
<dbReference type="EMBL" id="JAUDZG010000003">
    <property type="protein sequence ID" value="KAK3306501.1"/>
    <property type="molecule type" value="Genomic_DNA"/>
</dbReference>
<keyword evidence="2" id="KW-0472">Membrane</keyword>
<dbReference type="GeneID" id="87880730"/>
<proteinExistence type="predicted"/>
<comment type="caution">
    <text evidence="3">The sequence shown here is derived from an EMBL/GenBank/DDBJ whole genome shotgun (WGS) entry which is preliminary data.</text>
</comment>
<gene>
    <name evidence="3" type="ORF">B0T15DRAFT_142876</name>
</gene>
<evidence type="ECO:0000313" key="3">
    <source>
        <dbReference type="EMBL" id="KAK3306501.1"/>
    </source>
</evidence>
<feature type="compositionally biased region" description="Gly residues" evidence="1">
    <location>
        <begin position="172"/>
        <end position="184"/>
    </location>
</feature>
<feature type="compositionally biased region" description="Low complexity" evidence="1">
    <location>
        <begin position="70"/>
        <end position="101"/>
    </location>
</feature>
<protein>
    <submittedName>
        <fullName evidence="3">Uncharacterized protein</fullName>
    </submittedName>
</protein>
<reference evidence="3" key="2">
    <citation type="submission" date="2023-06" db="EMBL/GenBank/DDBJ databases">
        <authorList>
            <consortium name="Lawrence Berkeley National Laboratory"/>
            <person name="Mondo S.J."/>
            <person name="Hensen N."/>
            <person name="Bonometti L."/>
            <person name="Westerberg I."/>
            <person name="Brannstrom I.O."/>
            <person name="Guillou S."/>
            <person name="Cros-Aarteil S."/>
            <person name="Calhoun S."/>
            <person name="Haridas S."/>
            <person name="Kuo A."/>
            <person name="Pangilinan J."/>
            <person name="Riley R."/>
            <person name="Labutti K."/>
            <person name="Andreopoulos B."/>
            <person name="Lipzen A."/>
            <person name="Chen C."/>
            <person name="Yanf M."/>
            <person name="Daum C."/>
            <person name="Ng V."/>
            <person name="Clum A."/>
            <person name="Steindorff A."/>
            <person name="Ohm R."/>
            <person name="Martin F."/>
            <person name="Silar P."/>
            <person name="Natvig D."/>
            <person name="Lalanne C."/>
            <person name="Gautier V."/>
            <person name="Ament-Velasquez S.L."/>
            <person name="Kruys A."/>
            <person name="Hutchinson M.I."/>
            <person name="Powell A.J."/>
            <person name="Barry K."/>
            <person name="Miller A.N."/>
            <person name="Grigoriev I.V."/>
            <person name="Debuchy R."/>
            <person name="Gladieux P."/>
            <person name="Thoren M.H."/>
            <person name="Johannesson H."/>
        </authorList>
    </citation>
    <scope>NUCLEOTIDE SEQUENCE</scope>
    <source>
        <strain evidence="3">CBS 333.67</strain>
    </source>
</reference>
<evidence type="ECO:0000256" key="1">
    <source>
        <dbReference type="SAM" id="MobiDB-lite"/>
    </source>
</evidence>
<dbReference type="RefSeq" id="XP_062722281.1">
    <property type="nucleotide sequence ID" value="XM_062861901.1"/>
</dbReference>
<keyword evidence="2" id="KW-1133">Transmembrane helix</keyword>
<keyword evidence="4" id="KW-1185">Reference proteome</keyword>
<evidence type="ECO:0000313" key="4">
    <source>
        <dbReference type="Proteomes" id="UP001273166"/>
    </source>
</evidence>
<sequence>MEPQPPPEAISSSPYGPIPPPSAPAASSYLPQSDTSTLPYYRPAAPPASASQPPESHSYYYPTPPPAPPQAASAPPAQVTLHTSSTASAPPPSSLNNTPAAYYPPAGVDNNPNNGYSYSNSNSNSNSSNLTHALPIPMSDSGLGHGPSAGTKPPTSGTSTLLPAPASAPVPGGEGVGGGWGGGVVLDPNNNDVTATSLRDSRSSTMSALKEYIALRRQRTMVNGVHGVHGGDSGAGGIGDGKMAGDVEERLRVQRGALLGSLRGLQERVGEVVVRAEGERWRRFFVGGIVASFIPLVKRLFRRPRDEHESSNRTEYAFKKSKGLISRILASVHRPGLGSLAFFVFAVLYIFSNEVSLRVAKTVSKRLRRLVAKIEDGREELAEHDVKTLEGWRWRILMWSE</sequence>
<feature type="compositionally biased region" description="Low complexity" evidence="1">
    <location>
        <begin position="110"/>
        <end position="129"/>
    </location>
</feature>
<feature type="compositionally biased region" description="Polar residues" evidence="1">
    <location>
        <begin position="188"/>
        <end position="201"/>
    </location>
</feature>
<keyword evidence="2" id="KW-0812">Transmembrane</keyword>